<gene>
    <name evidence="2" type="ORF">Celaphus_00016982</name>
</gene>
<dbReference type="OrthoDB" id="9616581at2759"/>
<accession>A0A212CME6</accession>
<proteinExistence type="predicted"/>
<protein>
    <submittedName>
        <fullName evidence="2">Uncharacterized protein</fullName>
    </submittedName>
</protein>
<organism evidence="2 3">
    <name type="scientific">Cervus elaphus hippelaphus</name>
    <name type="common">European red deer</name>
    <dbReference type="NCBI Taxonomy" id="46360"/>
    <lineage>
        <taxon>Eukaryota</taxon>
        <taxon>Metazoa</taxon>
        <taxon>Chordata</taxon>
        <taxon>Craniata</taxon>
        <taxon>Vertebrata</taxon>
        <taxon>Euteleostomi</taxon>
        <taxon>Mammalia</taxon>
        <taxon>Eutheria</taxon>
        <taxon>Laurasiatheria</taxon>
        <taxon>Artiodactyla</taxon>
        <taxon>Ruminantia</taxon>
        <taxon>Pecora</taxon>
        <taxon>Cervidae</taxon>
        <taxon>Cervinae</taxon>
        <taxon>Cervus</taxon>
    </lineage>
</organism>
<dbReference type="AlphaFoldDB" id="A0A212CME6"/>
<sequence length="155" mass="16970">MNQWKKLGGQASPDSCSIMTVIDLDTWSQSSRAQEVIEGAPAWKSTFKPKSTASSPEDLHFEAQCCKPESQGFRDRQKQAQGCVTACSFKMAPPICFSDCYSDVFIAPNILVSQDSLSGFQPLSCGDSSNSQKLNDLERREQPRPAGDPETTAQI</sequence>
<evidence type="ECO:0000313" key="2">
    <source>
        <dbReference type="EMBL" id="OWK07219.1"/>
    </source>
</evidence>
<dbReference type="Proteomes" id="UP000242450">
    <property type="component" value="Chromosome 16"/>
</dbReference>
<comment type="caution">
    <text evidence="2">The sequence shown here is derived from an EMBL/GenBank/DDBJ whole genome shotgun (WGS) entry which is preliminary data.</text>
</comment>
<name>A0A212CME6_CEREH</name>
<keyword evidence="3" id="KW-1185">Reference proteome</keyword>
<dbReference type="EMBL" id="MKHE01000016">
    <property type="protein sequence ID" value="OWK07219.1"/>
    <property type="molecule type" value="Genomic_DNA"/>
</dbReference>
<evidence type="ECO:0000313" key="3">
    <source>
        <dbReference type="Proteomes" id="UP000242450"/>
    </source>
</evidence>
<feature type="region of interest" description="Disordered" evidence="1">
    <location>
        <begin position="124"/>
        <end position="155"/>
    </location>
</feature>
<feature type="compositionally biased region" description="Polar residues" evidence="1">
    <location>
        <begin position="124"/>
        <end position="134"/>
    </location>
</feature>
<evidence type="ECO:0000256" key="1">
    <source>
        <dbReference type="SAM" id="MobiDB-lite"/>
    </source>
</evidence>
<reference evidence="2 3" key="1">
    <citation type="journal article" date="2018" name="Mol. Genet. Genomics">
        <title>The red deer Cervus elaphus genome CerEla1.0: sequencing, annotating, genes, and chromosomes.</title>
        <authorList>
            <person name="Bana N.A."/>
            <person name="Nyiri A."/>
            <person name="Nagy J."/>
            <person name="Frank K."/>
            <person name="Nagy T."/>
            <person name="Steger V."/>
            <person name="Schiller M."/>
            <person name="Lakatos P."/>
            <person name="Sugar L."/>
            <person name="Horn P."/>
            <person name="Barta E."/>
            <person name="Orosz L."/>
        </authorList>
    </citation>
    <scope>NUCLEOTIDE SEQUENCE [LARGE SCALE GENOMIC DNA]</scope>
    <source>
        <strain evidence="2">Hungarian</strain>
    </source>
</reference>